<reference evidence="2 3" key="1">
    <citation type="submission" date="2015-12" db="EMBL/GenBank/DDBJ databases">
        <title>Draft genome sequence of Moniliophthora roreri, the causal agent of frosty pod rot of cacao.</title>
        <authorList>
            <person name="Aime M.C."/>
            <person name="Diaz-Valderrama J.R."/>
            <person name="Kijpornyongpan T."/>
            <person name="Phillips-Mora W."/>
        </authorList>
    </citation>
    <scope>NUCLEOTIDE SEQUENCE [LARGE SCALE GENOMIC DNA]</scope>
    <source>
        <strain evidence="2 3">MCA 2952</strain>
    </source>
</reference>
<evidence type="ECO:0000256" key="1">
    <source>
        <dbReference type="SAM" id="MobiDB-lite"/>
    </source>
</evidence>
<evidence type="ECO:0008006" key="4">
    <source>
        <dbReference type="Google" id="ProtNLM"/>
    </source>
</evidence>
<evidence type="ECO:0000313" key="2">
    <source>
        <dbReference type="EMBL" id="KTB28263.1"/>
    </source>
</evidence>
<evidence type="ECO:0000313" key="3">
    <source>
        <dbReference type="Proteomes" id="UP000054988"/>
    </source>
</evidence>
<dbReference type="eggNOG" id="ENOG502QT17">
    <property type="taxonomic scope" value="Eukaryota"/>
</dbReference>
<gene>
    <name evidence="2" type="ORF">WG66_19176</name>
</gene>
<proteinExistence type="predicted"/>
<feature type="compositionally biased region" description="Acidic residues" evidence="1">
    <location>
        <begin position="563"/>
        <end position="576"/>
    </location>
</feature>
<dbReference type="EMBL" id="LATX01002491">
    <property type="protein sequence ID" value="KTB28263.1"/>
    <property type="molecule type" value="Genomic_DNA"/>
</dbReference>
<comment type="caution">
    <text evidence="2">The sequence shown here is derived from an EMBL/GenBank/DDBJ whole genome shotgun (WGS) entry which is preliminary data.</text>
</comment>
<sequence length="676" mass="76638">MALFLGLPPLCSLPPEILDNIAFHLSCPHLVGIPVSLTPLLQSCRSIYSKLSSSTALHPRIFKYKFSFSAISRRSFSPRSSDYLFQLQLYTRVLQDVRIRAQNGNVGDPEPESEDMSIEDLMWALWMMCLEDDGCNRIQMDSVGAYRWVEQYVRQRLHLGSENTNGWPIDNAVNACALHVLWYLTTKDRLLAESVESRDDLAHLLLPLVSAPFRYASAFSPPNHFHLPLEPSKHDDVQDNVNSIPTHGPYPIYLSAVNRTWRHYLYSRRVPLTVPLITEAAKLLYSARRELFRMPVVHEFPRDRAEWVERFKASFRAEHGRDPYFWEIQRESGPTQDDFLEMNEGLLGGEAVPCLPEPQNRKTWGKGGGTALTPLPTVVTDDTDDTRILEIDESGASSRNWDKDWARLRSCLDCFGDEESSGSSLPHSNCTQSRGVYTLGEMSGLWFGKLYFTSENHFEALLNTADRPLEFAEANVGSVPVYMRLREHVSDDPKNVVEAGEMGCGWFPEGTDYTVADDGVEVTVPESADSREQKRYWYRTHQPGPDVDVESCGICDREDDADHEIGSEEEEDDDDLLLPTRPQSHGTQDVVLTGSTDERHGKAWYHYTFHGRVRSWDGCVGLLRVPRDPTKGRLLFYGHLVGGGKTFVGNWRVASHDPNIPAYEGAFIMGKKEEFQ</sequence>
<dbReference type="Proteomes" id="UP000054988">
    <property type="component" value="Unassembled WGS sequence"/>
</dbReference>
<accession>A0A0W0EW18</accession>
<protein>
    <recommendedName>
        <fullName evidence="4">F-box domain-containing protein</fullName>
    </recommendedName>
</protein>
<dbReference type="AlphaFoldDB" id="A0A0W0EW18"/>
<feature type="region of interest" description="Disordered" evidence="1">
    <location>
        <begin position="563"/>
        <end position="589"/>
    </location>
</feature>
<name>A0A0W0EW18_MONRR</name>
<organism evidence="2 3">
    <name type="scientific">Moniliophthora roreri</name>
    <name type="common">Frosty pod rot fungus</name>
    <name type="synonym">Monilia roreri</name>
    <dbReference type="NCBI Taxonomy" id="221103"/>
    <lineage>
        <taxon>Eukaryota</taxon>
        <taxon>Fungi</taxon>
        <taxon>Dikarya</taxon>
        <taxon>Basidiomycota</taxon>
        <taxon>Agaricomycotina</taxon>
        <taxon>Agaricomycetes</taxon>
        <taxon>Agaricomycetidae</taxon>
        <taxon>Agaricales</taxon>
        <taxon>Marasmiineae</taxon>
        <taxon>Marasmiaceae</taxon>
        <taxon>Moniliophthora</taxon>
    </lineage>
</organism>